<comment type="caution">
    <text evidence="2">The sequence shown here is derived from an EMBL/GenBank/DDBJ whole genome shotgun (WGS) entry which is preliminary data.</text>
</comment>
<dbReference type="Gene3D" id="1.10.1760.20">
    <property type="match status" value="1"/>
</dbReference>
<keyword evidence="1" id="KW-0472">Membrane</keyword>
<feature type="transmembrane region" description="Helical" evidence="1">
    <location>
        <begin position="49"/>
        <end position="72"/>
    </location>
</feature>
<dbReference type="AlphaFoldDB" id="A0A942SUL2"/>
<reference evidence="2" key="1">
    <citation type="submission" date="2021-05" db="EMBL/GenBank/DDBJ databases">
        <title>Novel Bacillus species.</title>
        <authorList>
            <person name="Liu G."/>
        </authorList>
    </citation>
    <scope>NUCLEOTIDE SEQUENCE</scope>
    <source>
        <strain evidence="2 4">FJAT-50051</strain>
    </source>
</reference>
<dbReference type="EMBL" id="JAGYPE010000001">
    <property type="protein sequence ID" value="MBS4180432.1"/>
    <property type="molecule type" value="Genomic_DNA"/>
</dbReference>
<dbReference type="Pfam" id="PF12822">
    <property type="entry name" value="ECF_trnsprt"/>
    <property type="match status" value="1"/>
</dbReference>
<dbReference type="GO" id="GO:0022857">
    <property type="term" value="F:transmembrane transporter activity"/>
    <property type="evidence" value="ECO:0007669"/>
    <property type="project" value="InterPro"/>
</dbReference>
<evidence type="ECO:0000313" key="4">
    <source>
        <dbReference type="Proteomes" id="UP000677265"/>
    </source>
</evidence>
<name>A0A942SUL2_9BACI</name>
<dbReference type="EMBL" id="JAGYPE020000001">
    <property type="protein sequence ID" value="MCH6264018.1"/>
    <property type="molecule type" value="Genomic_DNA"/>
</dbReference>
<keyword evidence="1" id="KW-0812">Transmembrane</keyword>
<sequence length="193" mass="21432">MESVLSIFRPRVRNLLTLRNMTLMACLATLSIVGRIYMGMIPNVQPSTVIIICSALIYGVRFGLIIAVLTVLGSNLVLGFGPFVVMQLIAWGAVAVVSGVIGRFYEKIPHLLLSVYAGFTGLFFGFMVSLNVFIIGGPAAFWVYYLRGIPFDLYHAAGNFLFYLTLGPVLLKLLQRHKEKTFHQNPIELTDDK</sequence>
<feature type="transmembrane region" description="Helical" evidence="1">
    <location>
        <begin position="20"/>
        <end position="37"/>
    </location>
</feature>
<accession>A0A942SUL2</accession>
<proteinExistence type="predicted"/>
<evidence type="ECO:0000313" key="3">
    <source>
        <dbReference type="EMBL" id="MCH6264018.1"/>
    </source>
</evidence>
<feature type="transmembrane region" description="Helical" evidence="1">
    <location>
        <begin position="153"/>
        <end position="174"/>
    </location>
</feature>
<organism evidence="2">
    <name type="scientific">Neobacillus citreus</name>
    <dbReference type="NCBI Taxonomy" id="2833578"/>
    <lineage>
        <taxon>Bacteria</taxon>
        <taxon>Bacillati</taxon>
        <taxon>Bacillota</taxon>
        <taxon>Bacilli</taxon>
        <taxon>Bacillales</taxon>
        <taxon>Bacillaceae</taxon>
        <taxon>Neobacillus</taxon>
    </lineage>
</organism>
<dbReference type="InterPro" id="IPR024529">
    <property type="entry name" value="ECF_trnsprt_substrate-spec"/>
</dbReference>
<keyword evidence="1" id="KW-1133">Transmembrane helix</keyword>
<feature type="transmembrane region" description="Helical" evidence="1">
    <location>
        <begin position="78"/>
        <end position="101"/>
    </location>
</feature>
<keyword evidence="4" id="KW-1185">Reference proteome</keyword>
<protein>
    <submittedName>
        <fullName evidence="2">ECF transporter S component</fullName>
    </submittedName>
</protein>
<evidence type="ECO:0000256" key="1">
    <source>
        <dbReference type="SAM" id="Phobius"/>
    </source>
</evidence>
<dbReference type="Proteomes" id="UP000677265">
    <property type="component" value="Unassembled WGS sequence"/>
</dbReference>
<dbReference type="RefSeq" id="WP_213140420.1">
    <property type="nucleotide sequence ID" value="NZ_JAGYPE020000001.1"/>
</dbReference>
<evidence type="ECO:0000313" key="2">
    <source>
        <dbReference type="EMBL" id="MBS4180432.1"/>
    </source>
</evidence>
<gene>
    <name evidence="3" type="ORF">KHB02_000570</name>
    <name evidence="2" type="ORF">KHB02_03395</name>
</gene>
<feature type="transmembrane region" description="Helical" evidence="1">
    <location>
        <begin position="113"/>
        <end position="141"/>
    </location>
</feature>